<dbReference type="AlphaFoldDB" id="A0A5M8Q4R0"/>
<dbReference type="CDD" id="cd05233">
    <property type="entry name" value="SDR_c"/>
    <property type="match status" value="1"/>
</dbReference>
<name>A0A5M8Q4R0_9LECA</name>
<evidence type="ECO:0000313" key="3">
    <source>
        <dbReference type="EMBL" id="KAA6415991.1"/>
    </source>
</evidence>
<comment type="similarity">
    <text evidence="1">Belongs to the short-chain dehydrogenases/reductases (SDR) family.</text>
</comment>
<dbReference type="PRINTS" id="PR00081">
    <property type="entry name" value="GDHRDH"/>
</dbReference>
<proteinExistence type="inferred from homology"/>
<evidence type="ECO:0000313" key="4">
    <source>
        <dbReference type="Proteomes" id="UP000324767"/>
    </source>
</evidence>
<reference evidence="3 4" key="1">
    <citation type="submission" date="2019-09" db="EMBL/GenBank/DDBJ databases">
        <title>The hologenome of the rock-dwelling lichen Lasallia pustulata.</title>
        <authorList>
            <person name="Greshake Tzovaras B."/>
            <person name="Segers F."/>
            <person name="Bicker A."/>
            <person name="Dal Grande F."/>
            <person name="Otte J."/>
            <person name="Hankeln T."/>
            <person name="Schmitt I."/>
            <person name="Ebersberger I."/>
        </authorList>
    </citation>
    <scope>NUCLEOTIDE SEQUENCE [LARGE SCALE GENOMIC DNA]</scope>
    <source>
        <strain evidence="3">A1-1</strain>
    </source>
</reference>
<evidence type="ECO:0000256" key="2">
    <source>
        <dbReference type="ARBA" id="ARBA00023002"/>
    </source>
</evidence>
<dbReference type="Pfam" id="PF13561">
    <property type="entry name" value="adh_short_C2"/>
    <property type="match status" value="1"/>
</dbReference>
<dbReference type="OrthoDB" id="10253736at2759"/>
<sequence>MCARVSTAAVPTTSDATQIPLPTAMNSIDLDLGLSGSHVLVTGGAGYIGSATVCAFLSAGAKVTALDINPSKLTLTHDRLHIAKADITSEADLESAFEEARLNFGVVQCCVALASLDLSVLPHLSLLDMPVSQWRRTFQVNVEGTFLTARTWLRQVKAHATPDTRNVNLVIIGSESGWFGERTNADYASGKSAVQVGLVQSLKGDIARIHPGARVNAVAPGPVDTAQFKRECAENPEQLWLDAQATTALGKPVPPASVAKSIVYLASEAWSGHVTGQVLNVDSGKQGKVMWTKEQCR</sequence>
<comment type="caution">
    <text evidence="3">The sequence shown here is derived from an EMBL/GenBank/DDBJ whole genome shotgun (WGS) entry which is preliminary data.</text>
</comment>
<dbReference type="GO" id="GO:0016491">
    <property type="term" value="F:oxidoreductase activity"/>
    <property type="evidence" value="ECO:0007669"/>
    <property type="project" value="UniProtKB-KW"/>
</dbReference>
<dbReference type="Proteomes" id="UP000324767">
    <property type="component" value="Unassembled WGS sequence"/>
</dbReference>
<dbReference type="EMBL" id="VXIT01000001">
    <property type="protein sequence ID" value="KAA6415991.1"/>
    <property type="molecule type" value="Genomic_DNA"/>
</dbReference>
<gene>
    <name evidence="3" type="ORF">FRX48_00710</name>
</gene>
<evidence type="ECO:0000256" key="1">
    <source>
        <dbReference type="ARBA" id="ARBA00006484"/>
    </source>
</evidence>
<dbReference type="InterPro" id="IPR002347">
    <property type="entry name" value="SDR_fam"/>
</dbReference>
<keyword evidence="2" id="KW-0560">Oxidoreductase</keyword>
<dbReference type="PANTHER" id="PTHR24321:SF8">
    <property type="entry name" value="ESTRADIOL 17-BETA-DEHYDROGENASE 8-RELATED"/>
    <property type="match status" value="1"/>
</dbReference>
<accession>A0A5M8Q4R0</accession>
<dbReference type="SUPFAM" id="SSF51735">
    <property type="entry name" value="NAD(P)-binding Rossmann-fold domains"/>
    <property type="match status" value="1"/>
</dbReference>
<organism evidence="3 4">
    <name type="scientific">Lasallia pustulata</name>
    <dbReference type="NCBI Taxonomy" id="136370"/>
    <lineage>
        <taxon>Eukaryota</taxon>
        <taxon>Fungi</taxon>
        <taxon>Dikarya</taxon>
        <taxon>Ascomycota</taxon>
        <taxon>Pezizomycotina</taxon>
        <taxon>Lecanoromycetes</taxon>
        <taxon>OSLEUM clade</taxon>
        <taxon>Umbilicariomycetidae</taxon>
        <taxon>Umbilicariales</taxon>
        <taxon>Umbilicariaceae</taxon>
        <taxon>Lasallia</taxon>
    </lineage>
</organism>
<protein>
    <submittedName>
        <fullName evidence="3">Uncharacterized protein</fullName>
    </submittedName>
</protein>
<dbReference type="InterPro" id="IPR036291">
    <property type="entry name" value="NAD(P)-bd_dom_sf"/>
</dbReference>
<dbReference type="PANTHER" id="PTHR24321">
    <property type="entry name" value="DEHYDROGENASES, SHORT CHAIN"/>
    <property type="match status" value="1"/>
</dbReference>
<dbReference type="Gene3D" id="3.40.50.720">
    <property type="entry name" value="NAD(P)-binding Rossmann-like Domain"/>
    <property type="match status" value="1"/>
</dbReference>